<dbReference type="SUPFAM" id="SSF56281">
    <property type="entry name" value="Metallo-hydrolase/oxidoreductase"/>
    <property type="match status" value="1"/>
</dbReference>
<reference evidence="2" key="1">
    <citation type="submission" date="2021-01" db="EMBL/GenBank/DDBJ databases">
        <title>Whole genome shotgun sequence of Virgisporangium aurantiacum NBRC 16421.</title>
        <authorList>
            <person name="Komaki H."/>
            <person name="Tamura T."/>
        </authorList>
    </citation>
    <scope>NUCLEOTIDE SEQUENCE</scope>
    <source>
        <strain evidence="2">NBRC 16421</strain>
    </source>
</reference>
<dbReference type="Pfam" id="PF12706">
    <property type="entry name" value="Lactamase_B_2"/>
    <property type="match status" value="1"/>
</dbReference>
<dbReference type="InterPro" id="IPR001279">
    <property type="entry name" value="Metallo-B-lactamas"/>
</dbReference>
<accession>A0A8J3ZA36</accession>
<name>A0A8J3ZA36_9ACTN</name>
<dbReference type="AlphaFoldDB" id="A0A8J3ZA36"/>
<dbReference type="InterPro" id="IPR036866">
    <property type="entry name" value="RibonucZ/Hydroxyglut_hydro"/>
</dbReference>
<proteinExistence type="predicted"/>
<evidence type="ECO:0000313" key="2">
    <source>
        <dbReference type="EMBL" id="GIJ60179.1"/>
    </source>
</evidence>
<protein>
    <recommendedName>
        <fullName evidence="1">Metallo-beta-lactamase domain-containing protein</fullName>
    </recommendedName>
</protein>
<gene>
    <name evidence="2" type="ORF">Vau01_076950</name>
</gene>
<dbReference type="Proteomes" id="UP000612585">
    <property type="component" value="Unassembled WGS sequence"/>
</dbReference>
<dbReference type="Gene3D" id="3.60.15.10">
    <property type="entry name" value="Ribonuclease Z/Hydroxyacylglutathione hydrolase-like"/>
    <property type="match status" value="1"/>
</dbReference>
<organism evidence="2 3">
    <name type="scientific">Virgisporangium aurantiacum</name>
    <dbReference type="NCBI Taxonomy" id="175570"/>
    <lineage>
        <taxon>Bacteria</taxon>
        <taxon>Bacillati</taxon>
        <taxon>Actinomycetota</taxon>
        <taxon>Actinomycetes</taxon>
        <taxon>Micromonosporales</taxon>
        <taxon>Micromonosporaceae</taxon>
        <taxon>Virgisporangium</taxon>
    </lineage>
</organism>
<feature type="domain" description="Metallo-beta-lactamase" evidence="1">
    <location>
        <begin position="58"/>
        <end position="216"/>
    </location>
</feature>
<evidence type="ECO:0000259" key="1">
    <source>
        <dbReference type="Pfam" id="PF12706"/>
    </source>
</evidence>
<comment type="caution">
    <text evidence="2">The sequence shown here is derived from an EMBL/GenBank/DDBJ whole genome shotgun (WGS) entry which is preliminary data.</text>
</comment>
<dbReference type="EMBL" id="BOPG01000050">
    <property type="protein sequence ID" value="GIJ60179.1"/>
    <property type="molecule type" value="Genomic_DNA"/>
</dbReference>
<evidence type="ECO:0000313" key="3">
    <source>
        <dbReference type="Proteomes" id="UP000612585"/>
    </source>
</evidence>
<keyword evidence="3" id="KW-1185">Reference proteome</keyword>
<sequence length="261" mass="27369">MPGVRVELLGTGSGDGWPNPWCVCDSCAWARTEPRRQTSALIDDALLVDAGTALHRGVSLHGVRTVLFTHAHPDHADPQLLLWRQAAMAAGASVAPLEIAGPPAALDLCRHWVDPAEPVTWTPLRAGDKADLASGHAVEAVAANHWAGVDGVGPALLHILDGRVLIGWDTAAPLPPACRSHEFDLVLLDCNDGDLPASAHHHTLADFASTVDDLRVHGAIGPGTRVVAVSLGHANPPGPELRRRLAACAAEPGHDGQIIHL</sequence>